<proteinExistence type="predicted"/>
<keyword evidence="11" id="KW-1185">Reference proteome</keyword>
<feature type="transmembrane region" description="Helical" evidence="9">
    <location>
        <begin position="73"/>
        <end position="90"/>
    </location>
</feature>
<dbReference type="GO" id="GO:0071555">
    <property type="term" value="P:cell wall organization"/>
    <property type="evidence" value="ECO:0007669"/>
    <property type="project" value="TreeGrafter"/>
</dbReference>
<dbReference type="PANTHER" id="PTHR22926:SF3">
    <property type="entry name" value="UNDECAPRENYL-PHOSPHATE ALPHA-N-ACETYLGLUCOSAMINYL 1-PHOSPHATE TRANSFERASE"/>
    <property type="match status" value="1"/>
</dbReference>
<sequence>MFPGTYLFAAIAISFGLALTATLAVRTFARHRGIVAQPKADRWHKKPTAMLGGVAIFASVLIAYALFVPPTTYGWVVISASAFLFAVGLVDDFLHIKPYQKLIGQVMGATLVVYYGLQLPWTGSATINMALTIFWLIGITNALNLLDNMDGLAAGVAAIAAIFLAASFHANGQQAEALMLAIFAAVLLGFLVYNFNPASIFMGDCGSLFIGFFLASAALMSAAGGRSRSLFAVLGVPILILFIPIFDTTLVTIVRKLFGRAASQGGRDHTSHRLVALGLSERRAVLMLYGFAALSGTLALLARDLKLDVSIAVTLGFTVILTLLGVYLARVQVYDEEEIKAARERAIFAFLVDLSYKRRIFEVLLDLLLIILAYYSAYAMMFGPFTGSGAWRLFLQTLPIIVFVKMAALLVMGVYRGIWRYTSLNDLVVFAKAVILGSVASVLAILGVYRFAGFSRAVFALDGLLLFLMLAGSRLTFRLFRRLLPAPRARQGRRVLIYGAGDAGELLLREILNNPELNYAPIGFVDDDPLKKGKVIHGLPVFGGNGMLGAICKERGIEEVLISSRKISEERVRQIKRDCEEARVKLKRLRIQIEQISDDDE</sequence>
<accession>A0A0B6WYD1</accession>
<evidence type="ECO:0000256" key="7">
    <source>
        <dbReference type="PIRSR" id="PIRSR600715-1"/>
    </source>
</evidence>
<dbReference type="InterPro" id="IPR000715">
    <property type="entry name" value="Glycosyl_transferase_4"/>
</dbReference>
<feature type="transmembrane region" description="Helical" evidence="9">
    <location>
        <begin position="363"/>
        <end position="381"/>
    </location>
</feature>
<keyword evidence="8" id="KW-0175">Coiled coil</keyword>
<feature type="transmembrane region" description="Helical" evidence="9">
    <location>
        <begin position="49"/>
        <end position="67"/>
    </location>
</feature>
<evidence type="ECO:0000256" key="4">
    <source>
        <dbReference type="ARBA" id="ARBA00022692"/>
    </source>
</evidence>
<feature type="transmembrane region" description="Helical" evidence="9">
    <location>
        <begin position="6"/>
        <end position="29"/>
    </location>
</feature>
<keyword evidence="6 9" id="KW-0472">Membrane</keyword>
<feature type="transmembrane region" description="Helical" evidence="9">
    <location>
        <begin position="309"/>
        <end position="329"/>
    </location>
</feature>
<comment type="subcellular location">
    <subcellularLocation>
        <location evidence="1">Cell membrane</location>
        <topology evidence="1">Multi-pass membrane protein</topology>
    </subcellularLocation>
</comment>
<dbReference type="RefSeq" id="WP_041978775.1">
    <property type="nucleotide sequence ID" value="NZ_CBXV010000008.1"/>
</dbReference>
<evidence type="ECO:0000256" key="2">
    <source>
        <dbReference type="ARBA" id="ARBA00022475"/>
    </source>
</evidence>
<evidence type="ECO:0000256" key="1">
    <source>
        <dbReference type="ARBA" id="ARBA00004651"/>
    </source>
</evidence>
<comment type="cofactor">
    <cofactor evidence="7">
        <name>Mg(2+)</name>
        <dbReference type="ChEBI" id="CHEBI:18420"/>
    </cofactor>
</comment>
<dbReference type="Gene3D" id="3.40.50.720">
    <property type="entry name" value="NAD(P)-binding Rossmann-like Domain"/>
    <property type="match status" value="1"/>
</dbReference>
<feature type="transmembrane region" description="Helical" evidence="9">
    <location>
        <begin position="207"/>
        <end position="224"/>
    </location>
</feature>
<feature type="transmembrane region" description="Helical" evidence="9">
    <location>
        <begin position="127"/>
        <end position="145"/>
    </location>
</feature>
<feature type="transmembrane region" description="Helical" evidence="9">
    <location>
        <begin position="458"/>
        <end position="480"/>
    </location>
</feature>
<keyword evidence="7" id="KW-0479">Metal-binding</keyword>
<feature type="binding site" evidence="7">
    <location>
        <position position="144"/>
    </location>
    <ligand>
        <name>Mg(2+)</name>
        <dbReference type="ChEBI" id="CHEBI:18420"/>
    </ligand>
</feature>
<dbReference type="AlphaFoldDB" id="A0A0B6WYD1"/>
<feature type="transmembrane region" description="Helical" evidence="9">
    <location>
        <begin position="284"/>
        <end position="303"/>
    </location>
</feature>
<keyword evidence="4 9" id="KW-0812">Transmembrane</keyword>
<reference evidence="10 11" key="2">
    <citation type="submission" date="2015-01" db="EMBL/GenBank/DDBJ databases">
        <title>Complete genome sequence of Pyrinomonas methylaliphatogenes type strain K22T.</title>
        <authorList>
            <person name="Lee K.C.Y."/>
            <person name="Power J.F."/>
            <person name="Dunfield P.F."/>
            <person name="Morgan X.C."/>
            <person name="Huttenhower C."/>
            <person name="Stott M.B."/>
        </authorList>
    </citation>
    <scope>NUCLEOTIDE SEQUENCE [LARGE SCALE GENOMIC DNA]</scope>
    <source>
        <strain evidence="10 11">K22</strain>
    </source>
</reference>
<feature type="transmembrane region" description="Helical" evidence="9">
    <location>
        <begin position="102"/>
        <end position="121"/>
    </location>
</feature>
<dbReference type="Pfam" id="PF00953">
    <property type="entry name" value="Glycos_transf_4"/>
    <property type="match status" value="1"/>
</dbReference>
<dbReference type="GO" id="GO:0009103">
    <property type="term" value="P:lipopolysaccharide biosynthetic process"/>
    <property type="evidence" value="ECO:0007669"/>
    <property type="project" value="TreeGrafter"/>
</dbReference>
<dbReference type="GO" id="GO:0044038">
    <property type="term" value="P:cell wall macromolecule biosynthetic process"/>
    <property type="evidence" value="ECO:0007669"/>
    <property type="project" value="TreeGrafter"/>
</dbReference>
<evidence type="ECO:0000313" key="10">
    <source>
        <dbReference type="EMBL" id="CDM66278.1"/>
    </source>
</evidence>
<dbReference type="PANTHER" id="PTHR22926">
    <property type="entry name" value="PHOSPHO-N-ACETYLMURAMOYL-PENTAPEPTIDE-TRANSFERASE"/>
    <property type="match status" value="1"/>
</dbReference>
<dbReference type="CDD" id="cd06853">
    <property type="entry name" value="GT_WecA_like"/>
    <property type="match status" value="1"/>
</dbReference>
<name>A0A0B6WYD1_9BACT</name>
<reference evidence="10 11" key="1">
    <citation type="submission" date="2013-12" db="EMBL/GenBank/DDBJ databases">
        <authorList>
            <person name="Stott M."/>
        </authorList>
    </citation>
    <scope>NUCLEOTIDE SEQUENCE [LARGE SCALE GENOMIC DNA]</scope>
    <source>
        <strain evidence="10 11">K22</strain>
    </source>
</reference>
<feature type="transmembrane region" description="Helical" evidence="9">
    <location>
        <begin position="230"/>
        <end position="254"/>
    </location>
</feature>
<feature type="binding site" evidence="7">
    <location>
        <position position="204"/>
    </location>
    <ligand>
        <name>Mg(2+)</name>
        <dbReference type="ChEBI" id="CHEBI:18420"/>
    </ligand>
</feature>
<evidence type="ECO:0000256" key="8">
    <source>
        <dbReference type="SAM" id="Coils"/>
    </source>
</evidence>
<evidence type="ECO:0000313" key="11">
    <source>
        <dbReference type="Proteomes" id="UP000031518"/>
    </source>
</evidence>
<feature type="coiled-coil region" evidence="8">
    <location>
        <begin position="565"/>
        <end position="599"/>
    </location>
</feature>
<dbReference type="EC" id="2.7.8.33" evidence="10"/>
<evidence type="ECO:0000256" key="9">
    <source>
        <dbReference type="SAM" id="Phobius"/>
    </source>
</evidence>
<gene>
    <name evidence="10" type="ORF">PYK22_02298</name>
</gene>
<feature type="transmembrane region" description="Helical" evidence="9">
    <location>
        <begin position="393"/>
        <end position="415"/>
    </location>
</feature>
<organism evidence="10 11">
    <name type="scientific">Pyrinomonas methylaliphatogenes</name>
    <dbReference type="NCBI Taxonomy" id="454194"/>
    <lineage>
        <taxon>Bacteria</taxon>
        <taxon>Pseudomonadati</taxon>
        <taxon>Acidobacteriota</taxon>
        <taxon>Blastocatellia</taxon>
        <taxon>Blastocatellales</taxon>
        <taxon>Pyrinomonadaceae</taxon>
        <taxon>Pyrinomonas</taxon>
    </lineage>
</organism>
<dbReference type="Pfam" id="PF13727">
    <property type="entry name" value="CoA_binding_3"/>
    <property type="match status" value="1"/>
</dbReference>
<feature type="transmembrane region" description="Helical" evidence="9">
    <location>
        <begin position="152"/>
        <end position="171"/>
    </location>
</feature>
<dbReference type="InterPro" id="IPR029063">
    <property type="entry name" value="SAM-dependent_MTases_sf"/>
</dbReference>
<dbReference type="Proteomes" id="UP000031518">
    <property type="component" value="Unassembled WGS sequence"/>
</dbReference>
<keyword evidence="2" id="KW-1003">Cell membrane</keyword>
<keyword evidence="7" id="KW-0460">Magnesium</keyword>
<dbReference type="SUPFAM" id="SSF53335">
    <property type="entry name" value="S-adenosyl-L-methionine-dependent methyltransferases"/>
    <property type="match status" value="1"/>
</dbReference>
<dbReference type="GO" id="GO:0036380">
    <property type="term" value="F:UDP-N-acetylglucosamine-undecaprenyl-phosphate N-acetylglucosaminephosphotransferase activity"/>
    <property type="evidence" value="ECO:0007669"/>
    <property type="project" value="UniProtKB-EC"/>
</dbReference>
<protein>
    <submittedName>
        <fullName evidence="10">UDP-N-acetylmuramyl pentapeptide phosphotransferase/UDP-N-acetylglucosamine-1-phosphate transferase</fullName>
        <ecNumber evidence="10">2.7.8.33</ecNumber>
    </submittedName>
</protein>
<evidence type="ECO:0000256" key="5">
    <source>
        <dbReference type="ARBA" id="ARBA00022989"/>
    </source>
</evidence>
<dbReference type="STRING" id="454194.PYK22_02298"/>
<evidence type="ECO:0000256" key="6">
    <source>
        <dbReference type="ARBA" id="ARBA00023136"/>
    </source>
</evidence>
<dbReference type="GO" id="GO:0046872">
    <property type="term" value="F:metal ion binding"/>
    <property type="evidence" value="ECO:0007669"/>
    <property type="project" value="UniProtKB-KW"/>
</dbReference>
<feature type="transmembrane region" description="Helical" evidence="9">
    <location>
        <begin position="427"/>
        <end position="452"/>
    </location>
</feature>
<feature type="transmembrane region" description="Helical" evidence="9">
    <location>
        <begin position="177"/>
        <end position="195"/>
    </location>
</feature>
<dbReference type="EMBL" id="CBXV010000008">
    <property type="protein sequence ID" value="CDM66278.1"/>
    <property type="molecule type" value="Genomic_DNA"/>
</dbReference>
<keyword evidence="5 9" id="KW-1133">Transmembrane helix</keyword>
<evidence type="ECO:0000256" key="3">
    <source>
        <dbReference type="ARBA" id="ARBA00022679"/>
    </source>
</evidence>
<dbReference type="GO" id="GO:0005886">
    <property type="term" value="C:plasma membrane"/>
    <property type="evidence" value="ECO:0007669"/>
    <property type="project" value="UniProtKB-SubCell"/>
</dbReference>
<keyword evidence="3 10" id="KW-0808">Transferase</keyword>